<feature type="transmembrane region" description="Helical" evidence="10">
    <location>
        <begin position="206"/>
        <end position="227"/>
    </location>
</feature>
<keyword evidence="10" id="KW-0050">Antiport</keyword>
<keyword evidence="6 10" id="KW-0106">Calcium</keyword>
<dbReference type="Pfam" id="PF01699">
    <property type="entry name" value="Na_Ca_ex"/>
    <property type="match status" value="2"/>
</dbReference>
<comment type="similarity">
    <text evidence="2 10">Belongs to the Ca(2+):cation antiporter (CaCA) (TC 2.A.19) family.</text>
</comment>
<comment type="function">
    <text evidence="10">Has a role in promoting intracellular calcium ion sequestration via the exchange of calcium ions for hydrogen ions across the vacuolar membrane. Involved also in manganese ion homeostasis via its uptake into the vacuole.</text>
</comment>
<dbReference type="GO" id="GO:0006874">
    <property type="term" value="P:intracellular calcium ion homeostasis"/>
    <property type="evidence" value="ECO:0007669"/>
    <property type="project" value="TreeGrafter"/>
</dbReference>
<feature type="transmembrane region" description="Helical" evidence="10">
    <location>
        <begin position="105"/>
        <end position="126"/>
    </location>
</feature>
<dbReference type="EMBL" id="MIKG01000009">
    <property type="protein sequence ID" value="RAO69214.1"/>
    <property type="molecule type" value="Genomic_DNA"/>
</dbReference>
<feature type="transmembrane region" description="Helical" evidence="10">
    <location>
        <begin position="322"/>
        <end position="349"/>
    </location>
</feature>
<evidence type="ECO:0000256" key="8">
    <source>
        <dbReference type="ARBA" id="ARBA00023065"/>
    </source>
</evidence>
<feature type="transmembrane region" description="Helical" evidence="10">
    <location>
        <begin position="383"/>
        <end position="402"/>
    </location>
</feature>
<keyword evidence="7 10" id="KW-1133">Transmembrane helix</keyword>
<dbReference type="RefSeq" id="XP_040733730.1">
    <property type="nucleotide sequence ID" value="XM_040877679.1"/>
</dbReference>
<dbReference type="InterPro" id="IPR044880">
    <property type="entry name" value="NCX_ion-bd_dom_sf"/>
</dbReference>
<feature type="domain" description="Sodium/calcium exchanger membrane region" evidence="11">
    <location>
        <begin position="74"/>
        <end position="229"/>
    </location>
</feature>
<evidence type="ECO:0000256" key="2">
    <source>
        <dbReference type="ARBA" id="ARBA00008170"/>
    </source>
</evidence>
<evidence type="ECO:0000256" key="7">
    <source>
        <dbReference type="ARBA" id="ARBA00022989"/>
    </source>
</evidence>
<keyword evidence="10" id="KW-0926">Vacuole</keyword>
<protein>
    <recommendedName>
        <fullName evidence="10">Vacuolar calcium ion transporter</fullName>
    </recommendedName>
</protein>
<evidence type="ECO:0000256" key="6">
    <source>
        <dbReference type="ARBA" id="ARBA00022837"/>
    </source>
</evidence>
<dbReference type="GO" id="GO:0000329">
    <property type="term" value="C:fungal-type vacuole membrane"/>
    <property type="evidence" value="ECO:0007669"/>
    <property type="project" value="TreeGrafter"/>
</dbReference>
<proteinExistence type="inferred from homology"/>
<feature type="transmembrane region" description="Helical" evidence="10">
    <location>
        <begin position="289"/>
        <end position="310"/>
    </location>
</feature>
<dbReference type="NCBIfam" id="TIGR00846">
    <property type="entry name" value="caca2"/>
    <property type="match status" value="1"/>
</dbReference>
<dbReference type="GeneID" id="63794442"/>
<evidence type="ECO:0000256" key="4">
    <source>
        <dbReference type="ARBA" id="ARBA00022568"/>
    </source>
</evidence>
<evidence type="ECO:0000313" key="12">
    <source>
        <dbReference type="EMBL" id="RAO69214.1"/>
    </source>
</evidence>
<comment type="subcellular location">
    <subcellularLocation>
        <location evidence="1">Endomembrane system</location>
        <topology evidence="1">Multi-pass membrane protein</topology>
    </subcellularLocation>
    <subcellularLocation>
        <location evidence="10">Vacuole membrane</location>
    </subcellularLocation>
</comment>
<dbReference type="Proteomes" id="UP000249363">
    <property type="component" value="Unassembled WGS sequence"/>
</dbReference>
<dbReference type="NCBIfam" id="TIGR00378">
    <property type="entry name" value="cax"/>
    <property type="match status" value="1"/>
</dbReference>
<feature type="transmembrane region" description="Helical" evidence="10">
    <location>
        <begin position="355"/>
        <end position="376"/>
    </location>
</feature>
<feature type="transmembrane region" description="Helical" evidence="10">
    <location>
        <begin position="171"/>
        <end position="194"/>
    </location>
</feature>
<feature type="transmembrane region" description="Helical" evidence="10">
    <location>
        <begin position="255"/>
        <end position="277"/>
    </location>
</feature>
<feature type="transmembrane region" description="Helical" evidence="10">
    <location>
        <begin position="138"/>
        <end position="159"/>
    </location>
</feature>
<feature type="transmembrane region" description="Helical" evidence="10">
    <location>
        <begin position="51"/>
        <end position="68"/>
    </location>
</feature>
<dbReference type="OrthoDB" id="1699231at2759"/>
<sequence length="414" mass="44595">MSSPIQEPGPTTRLLGEHTRVSRDQNHGYPLYGRLPSGVLRTIKVTLFQSYVNWLCFLVPVALTASANDWDASAIFSLNFLAILGLSSVLSFATDELAKSTGQTVGALVNATFGNALEMIVGITAVKQGEIRIVQSSMVGSILSGVLLILGCTFFFGCYNREWQTFNVDVIGVMISLMVVSCTTLIVPSALATMTPWKHAELESGILLLSRVTSIVLLIFYIVYLYFQLKSHAEIFDGSDTDPDSNADEEIQLNLWSSSIVLLLATLGVTFCSDALVDSVDGIVDAWHISRAFIGLIIVPIVGNAGEFTAAVSAAMAGKMGLAVSLIVSATLQISLFVTPFLVICGWIIGQPMSLHFSTFETVVLAFSVIIVNYIGRDGRANYLEGILLVGTYVVVGISFYVHPEDAQVIEASI</sequence>
<dbReference type="InterPro" id="IPR004837">
    <property type="entry name" value="NaCa_Exmemb"/>
</dbReference>
<dbReference type="InterPro" id="IPR004713">
    <property type="entry name" value="CaH_exchang"/>
</dbReference>
<organism evidence="12 13">
    <name type="scientific">Talaromyces amestolkiae</name>
    <dbReference type="NCBI Taxonomy" id="1196081"/>
    <lineage>
        <taxon>Eukaryota</taxon>
        <taxon>Fungi</taxon>
        <taxon>Dikarya</taxon>
        <taxon>Ascomycota</taxon>
        <taxon>Pezizomycotina</taxon>
        <taxon>Eurotiomycetes</taxon>
        <taxon>Eurotiomycetidae</taxon>
        <taxon>Eurotiales</taxon>
        <taxon>Trichocomaceae</taxon>
        <taxon>Talaromyces</taxon>
        <taxon>Talaromyces sect. Talaromyces</taxon>
    </lineage>
</organism>
<dbReference type="Gene3D" id="1.20.1420.30">
    <property type="entry name" value="NCX, central ion-binding region"/>
    <property type="match status" value="1"/>
</dbReference>
<dbReference type="GO" id="GO:0012505">
    <property type="term" value="C:endomembrane system"/>
    <property type="evidence" value="ECO:0007669"/>
    <property type="project" value="UniProtKB-SubCell"/>
</dbReference>
<dbReference type="AlphaFoldDB" id="A0A364L0A7"/>
<name>A0A364L0A7_TALAM</name>
<keyword evidence="4 10" id="KW-0109">Calcium transport</keyword>
<evidence type="ECO:0000259" key="11">
    <source>
        <dbReference type="Pfam" id="PF01699"/>
    </source>
</evidence>
<gene>
    <name evidence="12" type="ORF">BHQ10_005226</name>
</gene>
<keyword evidence="13" id="KW-1185">Reference proteome</keyword>
<dbReference type="PANTHER" id="PTHR31503">
    <property type="entry name" value="VACUOLAR CALCIUM ION TRANSPORTER"/>
    <property type="match status" value="1"/>
</dbReference>
<keyword evidence="5 10" id="KW-0812">Transmembrane</keyword>
<dbReference type="GO" id="GO:0015369">
    <property type="term" value="F:calcium:proton antiporter activity"/>
    <property type="evidence" value="ECO:0007669"/>
    <property type="project" value="UniProtKB-UniRule"/>
</dbReference>
<dbReference type="InterPro" id="IPR004798">
    <property type="entry name" value="CAX-like"/>
</dbReference>
<evidence type="ECO:0000256" key="9">
    <source>
        <dbReference type="ARBA" id="ARBA00023136"/>
    </source>
</evidence>
<keyword evidence="8 10" id="KW-0406">Ion transport</keyword>
<feature type="domain" description="Sodium/calcium exchanger membrane region" evidence="11">
    <location>
        <begin position="260"/>
        <end position="396"/>
    </location>
</feature>
<dbReference type="PANTHER" id="PTHR31503:SF22">
    <property type="entry name" value="VACUOLAR CALCIUM ION TRANSPORTER"/>
    <property type="match status" value="1"/>
</dbReference>
<keyword evidence="9 10" id="KW-0472">Membrane</keyword>
<feature type="transmembrane region" description="Helical" evidence="10">
    <location>
        <begin position="74"/>
        <end position="93"/>
    </location>
</feature>
<evidence type="ECO:0000256" key="5">
    <source>
        <dbReference type="ARBA" id="ARBA00022692"/>
    </source>
</evidence>
<evidence type="ECO:0000256" key="3">
    <source>
        <dbReference type="ARBA" id="ARBA00022448"/>
    </source>
</evidence>
<evidence type="ECO:0000256" key="10">
    <source>
        <dbReference type="RuleBase" id="RU365028"/>
    </source>
</evidence>
<evidence type="ECO:0000256" key="1">
    <source>
        <dbReference type="ARBA" id="ARBA00004127"/>
    </source>
</evidence>
<accession>A0A364L0A7</accession>
<comment type="caution">
    <text evidence="12">The sequence shown here is derived from an EMBL/GenBank/DDBJ whole genome shotgun (WGS) entry which is preliminary data.</text>
</comment>
<keyword evidence="3 10" id="KW-0813">Transport</keyword>
<evidence type="ECO:0000313" key="13">
    <source>
        <dbReference type="Proteomes" id="UP000249363"/>
    </source>
</evidence>
<reference evidence="12 13" key="1">
    <citation type="journal article" date="2017" name="Biotechnol. Biofuels">
        <title>Differential beta-glucosidase expression as a function of carbon source availability in Talaromyces amestolkiae: a genomic and proteomic approach.</title>
        <authorList>
            <person name="de Eugenio L.I."/>
            <person name="Mendez-Liter J.A."/>
            <person name="Nieto-Dominguez M."/>
            <person name="Alonso L."/>
            <person name="Gil-Munoz J."/>
            <person name="Barriuso J."/>
            <person name="Prieto A."/>
            <person name="Martinez M.J."/>
        </authorList>
    </citation>
    <scope>NUCLEOTIDE SEQUENCE [LARGE SCALE GENOMIC DNA]</scope>
    <source>
        <strain evidence="12 13">CIB</strain>
    </source>
</reference>
<dbReference type="STRING" id="1196081.A0A364L0A7"/>